<evidence type="ECO:0000313" key="2">
    <source>
        <dbReference type="EMBL" id="KAK1319507.1"/>
    </source>
</evidence>
<feature type="transmembrane region" description="Helical" evidence="1">
    <location>
        <begin position="16"/>
        <end position="39"/>
    </location>
</feature>
<accession>A0AAV9F4N4</accession>
<evidence type="ECO:0000256" key="1">
    <source>
        <dbReference type="SAM" id="Phobius"/>
    </source>
</evidence>
<reference evidence="2" key="1">
    <citation type="journal article" date="2023" name="Nat. Commun.">
        <title>Diploid and tetraploid genomes of Acorus and the evolution of monocots.</title>
        <authorList>
            <person name="Ma L."/>
            <person name="Liu K.W."/>
            <person name="Li Z."/>
            <person name="Hsiao Y.Y."/>
            <person name="Qi Y."/>
            <person name="Fu T."/>
            <person name="Tang G.D."/>
            <person name="Zhang D."/>
            <person name="Sun W.H."/>
            <person name="Liu D.K."/>
            <person name="Li Y."/>
            <person name="Chen G.Z."/>
            <person name="Liu X.D."/>
            <person name="Liao X.Y."/>
            <person name="Jiang Y.T."/>
            <person name="Yu X."/>
            <person name="Hao Y."/>
            <person name="Huang J."/>
            <person name="Zhao X.W."/>
            <person name="Ke S."/>
            <person name="Chen Y.Y."/>
            <person name="Wu W.L."/>
            <person name="Hsu J.L."/>
            <person name="Lin Y.F."/>
            <person name="Huang M.D."/>
            <person name="Li C.Y."/>
            <person name="Huang L."/>
            <person name="Wang Z.W."/>
            <person name="Zhao X."/>
            <person name="Zhong W.Y."/>
            <person name="Peng D.H."/>
            <person name="Ahmad S."/>
            <person name="Lan S."/>
            <person name="Zhang J.S."/>
            <person name="Tsai W.C."/>
            <person name="Van de Peer Y."/>
            <person name="Liu Z.J."/>
        </authorList>
    </citation>
    <scope>NUCLEOTIDE SEQUENCE</scope>
    <source>
        <strain evidence="2">CP</strain>
    </source>
</reference>
<proteinExistence type="predicted"/>
<keyword evidence="1" id="KW-0812">Transmembrane</keyword>
<keyword evidence="1" id="KW-1133">Transmembrane helix</keyword>
<gene>
    <name evidence="2" type="primary">CAT8</name>
    <name evidence="2" type="ORF">QJS10_CPB04g00381</name>
</gene>
<evidence type="ECO:0000313" key="3">
    <source>
        <dbReference type="Proteomes" id="UP001180020"/>
    </source>
</evidence>
<comment type="caution">
    <text evidence="2">The sequence shown here is derived from an EMBL/GenBank/DDBJ whole genome shotgun (WGS) entry which is preliminary data.</text>
</comment>
<keyword evidence="3" id="KW-1185">Reference proteome</keyword>
<name>A0AAV9F4N4_ACOCL</name>
<organism evidence="2 3">
    <name type="scientific">Acorus calamus</name>
    <name type="common">Sweet flag</name>
    <dbReference type="NCBI Taxonomy" id="4465"/>
    <lineage>
        <taxon>Eukaryota</taxon>
        <taxon>Viridiplantae</taxon>
        <taxon>Streptophyta</taxon>
        <taxon>Embryophyta</taxon>
        <taxon>Tracheophyta</taxon>
        <taxon>Spermatophyta</taxon>
        <taxon>Magnoliopsida</taxon>
        <taxon>Liliopsida</taxon>
        <taxon>Acoraceae</taxon>
        <taxon>Acorus</taxon>
    </lineage>
</organism>
<dbReference type="Proteomes" id="UP001180020">
    <property type="component" value="Unassembled WGS sequence"/>
</dbReference>
<reference evidence="2" key="2">
    <citation type="submission" date="2023-06" db="EMBL/GenBank/DDBJ databases">
        <authorList>
            <person name="Ma L."/>
            <person name="Liu K.-W."/>
            <person name="Li Z."/>
            <person name="Hsiao Y.-Y."/>
            <person name="Qi Y."/>
            <person name="Fu T."/>
            <person name="Tang G."/>
            <person name="Zhang D."/>
            <person name="Sun W.-H."/>
            <person name="Liu D.-K."/>
            <person name="Li Y."/>
            <person name="Chen G.-Z."/>
            <person name="Liu X.-D."/>
            <person name="Liao X.-Y."/>
            <person name="Jiang Y.-T."/>
            <person name="Yu X."/>
            <person name="Hao Y."/>
            <person name="Huang J."/>
            <person name="Zhao X.-W."/>
            <person name="Ke S."/>
            <person name="Chen Y.-Y."/>
            <person name="Wu W.-L."/>
            <person name="Hsu J.-L."/>
            <person name="Lin Y.-F."/>
            <person name="Huang M.-D."/>
            <person name="Li C.-Y."/>
            <person name="Huang L."/>
            <person name="Wang Z.-W."/>
            <person name="Zhao X."/>
            <person name="Zhong W.-Y."/>
            <person name="Peng D.-H."/>
            <person name="Ahmad S."/>
            <person name="Lan S."/>
            <person name="Zhang J.-S."/>
            <person name="Tsai W.-C."/>
            <person name="Van De Peer Y."/>
            <person name="Liu Z.-J."/>
        </authorList>
    </citation>
    <scope>NUCLEOTIDE SEQUENCE</scope>
    <source>
        <strain evidence="2">CP</strain>
        <tissue evidence="2">Leaves</tissue>
    </source>
</reference>
<dbReference type="AlphaFoldDB" id="A0AAV9F4N4"/>
<protein>
    <submittedName>
        <fullName evidence="2">Cationic amino acid transporter 8, vacuolar</fullName>
    </submittedName>
</protein>
<feature type="transmembrane region" description="Helical" evidence="1">
    <location>
        <begin position="45"/>
        <end position="66"/>
    </location>
</feature>
<sequence>MKTFQIPKAKSQHEPAVVISYAIALISVLYYASFAVNILVAGGSFFYLCVKLNNFIAFIIAANILLESLHSTTRLVCS</sequence>
<keyword evidence="1" id="KW-0472">Membrane</keyword>
<dbReference type="EMBL" id="JAUJYO010000004">
    <property type="protein sequence ID" value="KAK1319507.1"/>
    <property type="molecule type" value="Genomic_DNA"/>
</dbReference>